<dbReference type="Gene3D" id="3.10.129.10">
    <property type="entry name" value="Hotdog Thioesterase"/>
    <property type="match status" value="1"/>
</dbReference>
<evidence type="ECO:0000313" key="3">
    <source>
        <dbReference type="Proteomes" id="UP001237501"/>
    </source>
</evidence>
<dbReference type="InterPro" id="IPR054545">
    <property type="entry name" value="ApeI-like"/>
</dbReference>
<organism evidence="2 3">
    <name type="scientific">Aliarcobacter butzleri</name>
    <dbReference type="NCBI Taxonomy" id="28197"/>
    <lineage>
        <taxon>Bacteria</taxon>
        <taxon>Pseudomonadati</taxon>
        <taxon>Campylobacterota</taxon>
        <taxon>Epsilonproteobacteria</taxon>
        <taxon>Campylobacterales</taxon>
        <taxon>Arcobacteraceae</taxon>
        <taxon>Aliarcobacter</taxon>
    </lineage>
</organism>
<sequence length="107" mass="12698">MKNLFKILEIKKDYNLNEFTIELSGKEHPIFKAHFPNNEILPGFIQIDIISNILEHKIKKIKKAKFLSIIKPNNKIKYFVSTKDEIEYKIILKNLENSKLSEFSYEI</sequence>
<reference evidence="2" key="1">
    <citation type="journal article" date="2023" name="Antibiotics">
        <title>Genomic Characterization of Antibiotic-Resistant Campylobacterales Isolated from Chilean Poultry Meat.</title>
        <authorList>
            <person name="Concha-Toloza M."/>
            <person name="Lopez-Cantillo M."/>
            <person name="Molina-Mora J.A."/>
            <person name="Collado L."/>
        </authorList>
    </citation>
    <scope>NUCLEOTIDE SEQUENCE</scope>
    <source>
        <strain evidence="2">FR1p153A2</strain>
    </source>
</reference>
<dbReference type="EMBL" id="JAQTJK010000004">
    <property type="protein sequence ID" value="MDK2041046.1"/>
    <property type="molecule type" value="Genomic_DNA"/>
</dbReference>
<proteinExistence type="predicted"/>
<dbReference type="Pfam" id="PF22818">
    <property type="entry name" value="ApeI-like"/>
    <property type="match status" value="1"/>
</dbReference>
<dbReference type="Proteomes" id="UP001237501">
    <property type="component" value="Unassembled WGS sequence"/>
</dbReference>
<comment type="caution">
    <text evidence="2">The sequence shown here is derived from an EMBL/GenBank/DDBJ whole genome shotgun (WGS) entry which is preliminary data.</text>
</comment>
<name>A0AAW6VGV9_9BACT</name>
<reference evidence="2" key="2">
    <citation type="submission" date="2023-02" db="EMBL/GenBank/DDBJ databases">
        <authorList>
            <person name="Concha-Toloza M."/>
            <person name="Lopez-Cantillo M."/>
            <person name="Molina-Mora J."/>
            <person name="Collado L."/>
        </authorList>
    </citation>
    <scope>NUCLEOTIDE SEQUENCE</scope>
    <source>
        <strain evidence="2">FR1p153A2</strain>
    </source>
</reference>
<protein>
    <submittedName>
        <fullName evidence="2">3-hydroxyacyl-ACP dehydratase</fullName>
    </submittedName>
</protein>
<evidence type="ECO:0000259" key="1">
    <source>
        <dbReference type="Pfam" id="PF22818"/>
    </source>
</evidence>
<dbReference type="InterPro" id="IPR029069">
    <property type="entry name" value="HotDog_dom_sf"/>
</dbReference>
<evidence type="ECO:0000313" key="2">
    <source>
        <dbReference type="EMBL" id="MDK2041046.1"/>
    </source>
</evidence>
<dbReference type="SUPFAM" id="SSF54637">
    <property type="entry name" value="Thioesterase/thiol ester dehydrase-isomerase"/>
    <property type="match status" value="1"/>
</dbReference>
<feature type="domain" description="ApeI dehydratase-like" evidence="1">
    <location>
        <begin position="25"/>
        <end position="90"/>
    </location>
</feature>
<dbReference type="RefSeq" id="WP_046992636.1">
    <property type="nucleotide sequence ID" value="NZ_CABVRK010000010.1"/>
</dbReference>
<gene>
    <name evidence="2" type="ORF">PT517_04535</name>
</gene>
<dbReference type="AlphaFoldDB" id="A0AAW6VGV9"/>
<accession>A0AAW6VGV9</accession>